<dbReference type="Proteomes" id="UP000485058">
    <property type="component" value="Unassembled WGS sequence"/>
</dbReference>
<dbReference type="AlphaFoldDB" id="A0A699YIZ8"/>
<organism evidence="1 2">
    <name type="scientific">Haematococcus lacustris</name>
    <name type="common">Green alga</name>
    <name type="synonym">Haematococcus pluvialis</name>
    <dbReference type="NCBI Taxonomy" id="44745"/>
    <lineage>
        <taxon>Eukaryota</taxon>
        <taxon>Viridiplantae</taxon>
        <taxon>Chlorophyta</taxon>
        <taxon>core chlorophytes</taxon>
        <taxon>Chlorophyceae</taxon>
        <taxon>CS clade</taxon>
        <taxon>Chlamydomonadales</taxon>
        <taxon>Haematococcaceae</taxon>
        <taxon>Haematococcus</taxon>
    </lineage>
</organism>
<evidence type="ECO:0000313" key="2">
    <source>
        <dbReference type="Proteomes" id="UP000485058"/>
    </source>
</evidence>
<accession>A0A699YIZ8</accession>
<sequence length="139" mass="15147">MLPCRKHQHVPVSCASQVPAHLPSAWQVEISWSMMSPSSCRPSTAHSAWATWAKLFTTARPELAAAVLLLFMGLSFAGRGPGQPVTAGLLASRRARWSGQEWPHVKYAPQQQQPVGLCLRVTCCLHHADCSAQPQQQPG</sequence>
<comment type="caution">
    <text evidence="1">The sequence shown here is derived from an EMBL/GenBank/DDBJ whole genome shotgun (WGS) entry which is preliminary data.</text>
</comment>
<dbReference type="EMBL" id="BLLF01000286">
    <property type="protein sequence ID" value="GFH10100.1"/>
    <property type="molecule type" value="Genomic_DNA"/>
</dbReference>
<keyword evidence="2" id="KW-1185">Reference proteome</keyword>
<name>A0A699YIZ8_HAELA</name>
<gene>
    <name evidence="1" type="ORF">HaLaN_05351</name>
</gene>
<proteinExistence type="predicted"/>
<protein>
    <submittedName>
        <fullName evidence="1">Uncharacterized protein</fullName>
    </submittedName>
</protein>
<reference evidence="1 2" key="1">
    <citation type="submission" date="2020-02" db="EMBL/GenBank/DDBJ databases">
        <title>Draft genome sequence of Haematococcus lacustris strain NIES-144.</title>
        <authorList>
            <person name="Morimoto D."/>
            <person name="Nakagawa S."/>
            <person name="Yoshida T."/>
            <person name="Sawayama S."/>
        </authorList>
    </citation>
    <scope>NUCLEOTIDE SEQUENCE [LARGE SCALE GENOMIC DNA]</scope>
    <source>
        <strain evidence="1 2">NIES-144</strain>
    </source>
</reference>
<evidence type="ECO:0000313" key="1">
    <source>
        <dbReference type="EMBL" id="GFH10100.1"/>
    </source>
</evidence>